<comment type="subcellular location">
    <subcellularLocation>
        <location evidence="1">Cell membrane</location>
        <topology evidence="1">Multi-pass membrane protein</topology>
    </subcellularLocation>
</comment>
<reference evidence="9" key="1">
    <citation type="submission" date="2022-05" db="EMBL/GenBank/DDBJ databases">
        <authorList>
            <person name="Oliphant S.A."/>
            <person name="Watson-Haigh N.S."/>
            <person name="Sumby K.M."/>
            <person name="Gardner J.M."/>
            <person name="Jiranek V."/>
        </authorList>
    </citation>
    <scope>NUCLEOTIDE SEQUENCE</scope>
    <source>
        <strain evidence="9">KI4_A6</strain>
    </source>
</reference>
<keyword evidence="10" id="KW-1185">Reference proteome</keyword>
<comment type="similarity">
    <text evidence="2">Belongs to the GSP F family.</text>
</comment>
<dbReference type="RefSeq" id="WP_252795710.1">
    <property type="nucleotide sequence ID" value="NZ_CP097121.1"/>
</dbReference>
<sequence length="296" mass="33494">METIAPANVALIRIIRQQLNQGKSLSAAMQFFLAPDLYQQLRIADEHGDVISGMFDISRFIQLNMRQRQKIKAIVVYPLVLVSLLVAMVLLIKLVIMPQTASLLPTDSPPAHSRAIWWLGGGLVIGTIGFLTLELKHRPGDKRAQLLVKLPVVGRLFRNYYAYYVANNLALMFKNGLDLQQIIGVFQQFAPHSLLWEMGRQAEQSIQRGSGLLAGFQYYQFIAPEMMAFLENGSEQERVSQNLLALSELYFRRLMQSSDALIKLIQPLSFLAIGALIFLTYLQMLLPMYQAMKGIY</sequence>
<keyword evidence="5 7" id="KW-1133">Transmembrane helix</keyword>
<evidence type="ECO:0000313" key="9">
    <source>
        <dbReference type="EMBL" id="USS91226.1"/>
    </source>
</evidence>
<protein>
    <submittedName>
        <fullName evidence="9">Type II secretion system F family protein</fullName>
    </submittedName>
</protein>
<dbReference type="InterPro" id="IPR042094">
    <property type="entry name" value="T2SS_GspF_sf"/>
</dbReference>
<dbReference type="PRINTS" id="PR00812">
    <property type="entry name" value="BCTERIALGSPF"/>
</dbReference>
<dbReference type="Pfam" id="PF00482">
    <property type="entry name" value="T2SSF"/>
    <property type="match status" value="2"/>
</dbReference>
<feature type="transmembrane region" description="Helical" evidence="7">
    <location>
        <begin position="260"/>
        <end position="282"/>
    </location>
</feature>
<feature type="transmembrane region" description="Helical" evidence="7">
    <location>
        <begin position="74"/>
        <end position="96"/>
    </location>
</feature>
<name>A0ABY5BYC4_9LACO</name>
<keyword evidence="4 7" id="KW-0812">Transmembrane</keyword>
<accession>A0ABY5BYC4</accession>
<evidence type="ECO:0000256" key="5">
    <source>
        <dbReference type="ARBA" id="ARBA00022989"/>
    </source>
</evidence>
<evidence type="ECO:0000313" key="10">
    <source>
        <dbReference type="Proteomes" id="UP001056164"/>
    </source>
</evidence>
<dbReference type="InterPro" id="IPR003004">
    <property type="entry name" value="GspF/PilC"/>
</dbReference>
<evidence type="ECO:0000256" key="7">
    <source>
        <dbReference type="SAM" id="Phobius"/>
    </source>
</evidence>
<evidence type="ECO:0000256" key="4">
    <source>
        <dbReference type="ARBA" id="ARBA00022692"/>
    </source>
</evidence>
<dbReference type="PANTHER" id="PTHR30012">
    <property type="entry name" value="GENERAL SECRETION PATHWAY PROTEIN"/>
    <property type="match status" value="1"/>
</dbReference>
<evidence type="ECO:0000256" key="3">
    <source>
        <dbReference type="ARBA" id="ARBA00022475"/>
    </source>
</evidence>
<evidence type="ECO:0000259" key="8">
    <source>
        <dbReference type="Pfam" id="PF00482"/>
    </source>
</evidence>
<proteinExistence type="inferred from homology"/>
<dbReference type="Gene3D" id="1.20.81.30">
    <property type="entry name" value="Type II secretion system (T2SS), domain F"/>
    <property type="match status" value="2"/>
</dbReference>
<evidence type="ECO:0000256" key="2">
    <source>
        <dbReference type="ARBA" id="ARBA00005745"/>
    </source>
</evidence>
<evidence type="ECO:0000256" key="1">
    <source>
        <dbReference type="ARBA" id="ARBA00004651"/>
    </source>
</evidence>
<dbReference type="EMBL" id="CP097121">
    <property type="protein sequence ID" value="USS91226.1"/>
    <property type="molecule type" value="Genomic_DNA"/>
</dbReference>
<gene>
    <name evidence="9" type="ORF">M3M37_03240</name>
</gene>
<feature type="transmembrane region" description="Helical" evidence="7">
    <location>
        <begin position="116"/>
        <end position="133"/>
    </location>
</feature>
<dbReference type="PANTHER" id="PTHR30012:SF0">
    <property type="entry name" value="TYPE II SECRETION SYSTEM PROTEIN F-RELATED"/>
    <property type="match status" value="1"/>
</dbReference>
<organism evidence="9 10">
    <name type="scientific">Fructilactobacillus carniphilus</name>
    <dbReference type="NCBI Taxonomy" id="2940297"/>
    <lineage>
        <taxon>Bacteria</taxon>
        <taxon>Bacillati</taxon>
        <taxon>Bacillota</taxon>
        <taxon>Bacilli</taxon>
        <taxon>Lactobacillales</taxon>
        <taxon>Lactobacillaceae</taxon>
        <taxon>Fructilactobacillus</taxon>
    </lineage>
</organism>
<keyword evidence="3" id="KW-1003">Cell membrane</keyword>
<dbReference type="InterPro" id="IPR018076">
    <property type="entry name" value="T2SS_GspF_dom"/>
</dbReference>
<keyword evidence="6 7" id="KW-0472">Membrane</keyword>
<evidence type="ECO:0000256" key="6">
    <source>
        <dbReference type="ARBA" id="ARBA00023136"/>
    </source>
</evidence>
<feature type="domain" description="Type II secretion system protein GspF" evidence="8">
    <location>
        <begin position="167"/>
        <end position="287"/>
    </location>
</feature>
<dbReference type="Proteomes" id="UP001056164">
    <property type="component" value="Chromosome"/>
</dbReference>
<feature type="domain" description="Type II secretion system protein GspF" evidence="8">
    <location>
        <begin position="11"/>
        <end position="98"/>
    </location>
</feature>